<evidence type="ECO:0000313" key="1">
    <source>
        <dbReference type="EMBL" id="KAK2022392.1"/>
    </source>
</evidence>
<name>A0AAD9LVR5_9PEZI</name>
<evidence type="ECO:0000313" key="2">
    <source>
        <dbReference type="Proteomes" id="UP001232148"/>
    </source>
</evidence>
<proteinExistence type="predicted"/>
<dbReference type="EMBL" id="MU843045">
    <property type="protein sequence ID" value="KAK2022392.1"/>
    <property type="molecule type" value="Genomic_DNA"/>
</dbReference>
<comment type="caution">
    <text evidence="1">The sequence shown here is derived from an EMBL/GenBank/DDBJ whole genome shotgun (WGS) entry which is preliminary data.</text>
</comment>
<dbReference type="AlphaFoldDB" id="A0AAD9LVR5"/>
<dbReference type="Proteomes" id="UP001232148">
    <property type="component" value="Unassembled WGS sequence"/>
</dbReference>
<protein>
    <submittedName>
        <fullName evidence="1">Uncharacterized protein</fullName>
    </submittedName>
</protein>
<organism evidence="1 2">
    <name type="scientific">Colletotrichum zoysiae</name>
    <dbReference type="NCBI Taxonomy" id="1216348"/>
    <lineage>
        <taxon>Eukaryota</taxon>
        <taxon>Fungi</taxon>
        <taxon>Dikarya</taxon>
        <taxon>Ascomycota</taxon>
        <taxon>Pezizomycotina</taxon>
        <taxon>Sordariomycetes</taxon>
        <taxon>Hypocreomycetidae</taxon>
        <taxon>Glomerellales</taxon>
        <taxon>Glomerellaceae</taxon>
        <taxon>Colletotrichum</taxon>
        <taxon>Colletotrichum graminicola species complex</taxon>
    </lineage>
</organism>
<accession>A0AAD9LVR5</accession>
<keyword evidence="2" id="KW-1185">Reference proteome</keyword>
<sequence>MRTFRLLVGLEGGSAAPKSSSSAFLRPRTVDVCRRMLFTGVAVLGGGPDRCLDMGVKGRMGMVASDGQYPQVFTLSALAGWGSDRDRAYGYSHGLVDVLRENLQKYITHVSLPCVSWDSSRNSCP</sequence>
<gene>
    <name evidence="1" type="ORF">LX32DRAFT_194435</name>
</gene>
<reference evidence="1" key="1">
    <citation type="submission" date="2021-06" db="EMBL/GenBank/DDBJ databases">
        <title>Comparative genomics, transcriptomics and evolutionary studies reveal genomic signatures of adaptation to plant cell wall in hemibiotrophic fungi.</title>
        <authorList>
            <consortium name="DOE Joint Genome Institute"/>
            <person name="Baroncelli R."/>
            <person name="Diaz J.F."/>
            <person name="Benocci T."/>
            <person name="Peng M."/>
            <person name="Battaglia E."/>
            <person name="Haridas S."/>
            <person name="Andreopoulos W."/>
            <person name="Labutti K."/>
            <person name="Pangilinan J."/>
            <person name="Floch G.L."/>
            <person name="Makela M.R."/>
            <person name="Henrissat B."/>
            <person name="Grigoriev I.V."/>
            <person name="Crouch J.A."/>
            <person name="De Vries R.P."/>
            <person name="Sukno S.A."/>
            <person name="Thon M.R."/>
        </authorList>
    </citation>
    <scope>NUCLEOTIDE SEQUENCE</scope>
    <source>
        <strain evidence="1">MAFF235873</strain>
    </source>
</reference>